<evidence type="ECO:0000259" key="1">
    <source>
        <dbReference type="Pfam" id="PF13460"/>
    </source>
</evidence>
<dbReference type="AlphaFoldDB" id="A0A7H2BCZ8"/>
<dbReference type="KEGG" id="rter:IDM49_10070"/>
<dbReference type="RefSeq" id="WP_190724405.1">
    <property type="nucleotide sequence ID" value="NZ_CP061539.1"/>
</dbReference>
<sequence length="309" mass="33538">MSTIAIAGASGFLGKLIVEESKKRGHEVVEISRSKGVDLSTGEGLADALKKADAVIDASQVATPDAADPVQPIVDAAQTLTRVANDQGVERVVMLSINGVEKENLQEFPFYKARFEQEGVITKNAKLPVVVRSAQWFEFVLNPAGTEEADHEVRVQNWDIQPVATRSVARFLVEAAEGEHGEGVVTVAGAERITLPQLTEKVLAVRDDSRKVVTVDPALEGWVTVRFMLLRMRLFLSRTSSSGCASRHKAVLASAKPPHLTPPLLFSAFKAFKESGHENLPLTWCETPRGCLSPLNSPQNTRTLLLVLA</sequence>
<dbReference type="PANTHER" id="PTHR12126:SF11">
    <property type="entry name" value="NADH DEHYDROGENASE [UBIQUINONE] 1 ALPHA SUBCOMPLEX SUBUNIT 9, MITOCHONDRIAL"/>
    <property type="match status" value="1"/>
</dbReference>
<dbReference type="InterPro" id="IPR051207">
    <property type="entry name" value="ComplexI_NDUFA9_subunit"/>
</dbReference>
<reference evidence="2 3" key="1">
    <citation type="submission" date="2020-09" db="EMBL/GenBank/DDBJ databases">
        <title>Investigation of environmental microbes.</title>
        <authorList>
            <person name="Ou Y."/>
            <person name="Kang Q."/>
        </authorList>
    </citation>
    <scope>NUCLEOTIDE SEQUENCE [LARGE SCALE GENOMIC DNA]</scope>
    <source>
        <strain evidence="2 3">KJZ-14</strain>
    </source>
</reference>
<feature type="domain" description="NAD(P)-binding" evidence="1">
    <location>
        <begin position="8"/>
        <end position="176"/>
    </location>
</feature>
<evidence type="ECO:0000313" key="3">
    <source>
        <dbReference type="Proteomes" id="UP000516404"/>
    </source>
</evidence>
<proteinExistence type="predicted"/>
<name>A0A7H2BCZ8_9MICC</name>
<gene>
    <name evidence="2" type="ORF">IDM49_10070</name>
</gene>
<accession>A0A7H2BCZ8</accession>
<dbReference type="EMBL" id="CP061539">
    <property type="protein sequence ID" value="QNV37544.1"/>
    <property type="molecule type" value="Genomic_DNA"/>
</dbReference>
<dbReference type="Proteomes" id="UP000516404">
    <property type="component" value="Chromosome"/>
</dbReference>
<dbReference type="GeneID" id="96624584"/>
<dbReference type="PANTHER" id="PTHR12126">
    <property type="entry name" value="NADH-UBIQUINONE OXIDOREDUCTASE 39 KDA SUBUNIT-RELATED"/>
    <property type="match status" value="1"/>
</dbReference>
<dbReference type="Pfam" id="PF13460">
    <property type="entry name" value="NAD_binding_10"/>
    <property type="match status" value="1"/>
</dbReference>
<organism evidence="2 3">
    <name type="scientific">Rothia terrae</name>
    <dbReference type="NCBI Taxonomy" id="396015"/>
    <lineage>
        <taxon>Bacteria</taxon>
        <taxon>Bacillati</taxon>
        <taxon>Actinomycetota</taxon>
        <taxon>Actinomycetes</taxon>
        <taxon>Micrococcales</taxon>
        <taxon>Micrococcaceae</taxon>
        <taxon>Rothia</taxon>
    </lineage>
</organism>
<keyword evidence="3" id="KW-1185">Reference proteome</keyword>
<dbReference type="InterPro" id="IPR036291">
    <property type="entry name" value="NAD(P)-bd_dom_sf"/>
</dbReference>
<protein>
    <submittedName>
        <fullName evidence="2">NAD(P)H-binding protein</fullName>
    </submittedName>
</protein>
<dbReference type="Gene3D" id="3.40.50.720">
    <property type="entry name" value="NAD(P)-binding Rossmann-like Domain"/>
    <property type="match status" value="1"/>
</dbReference>
<dbReference type="InterPro" id="IPR016040">
    <property type="entry name" value="NAD(P)-bd_dom"/>
</dbReference>
<dbReference type="GO" id="GO:0044877">
    <property type="term" value="F:protein-containing complex binding"/>
    <property type="evidence" value="ECO:0007669"/>
    <property type="project" value="TreeGrafter"/>
</dbReference>
<evidence type="ECO:0000313" key="2">
    <source>
        <dbReference type="EMBL" id="QNV37544.1"/>
    </source>
</evidence>
<dbReference type="SUPFAM" id="SSF51735">
    <property type="entry name" value="NAD(P)-binding Rossmann-fold domains"/>
    <property type="match status" value="1"/>
</dbReference>